<name>E4TVU0_MARTH</name>
<dbReference type="Proteomes" id="UP000008720">
    <property type="component" value="Chromosome"/>
</dbReference>
<accession>E4TVU0</accession>
<protein>
    <submittedName>
        <fullName evidence="1">Uncharacterized protein</fullName>
    </submittedName>
</protein>
<dbReference type="RefSeq" id="WP_013454331.1">
    <property type="nucleotide sequence ID" value="NC_014759.1"/>
</dbReference>
<evidence type="ECO:0000313" key="2">
    <source>
        <dbReference type="Proteomes" id="UP000008720"/>
    </source>
</evidence>
<organism evidence="1 2">
    <name type="scientific">Marivirga tractuosa (strain ATCC 23168 / DSM 4126 / NBRC 15989 / NCIMB 1408 / VKM B-1430 / H-43)</name>
    <name type="common">Microscilla tractuosa</name>
    <name type="synonym">Flexibacter tractuosus</name>
    <dbReference type="NCBI Taxonomy" id="643867"/>
    <lineage>
        <taxon>Bacteria</taxon>
        <taxon>Pseudomonadati</taxon>
        <taxon>Bacteroidota</taxon>
        <taxon>Cytophagia</taxon>
        <taxon>Cytophagales</taxon>
        <taxon>Marivirgaceae</taxon>
        <taxon>Marivirga</taxon>
    </lineage>
</organism>
<evidence type="ECO:0000313" key="1">
    <source>
        <dbReference type="EMBL" id="ADR22188.1"/>
    </source>
</evidence>
<dbReference type="KEGG" id="mtt:Ftrac_2207"/>
<gene>
    <name evidence="1" type="ordered locus">Ftrac_2207</name>
</gene>
<dbReference type="HOGENOM" id="CLU_1553446_0_0_10"/>
<dbReference type="EMBL" id="CP002349">
    <property type="protein sequence ID" value="ADR22188.1"/>
    <property type="molecule type" value="Genomic_DNA"/>
</dbReference>
<sequence>MKYLITIRNIKKLTLCVFLLITYHVSYSQNSLDKAQGFWEEETEGFESYIVIENHYLYSITIFEGVMDISKELFGFYDDSEASRINPKNLSDSGKYAVFLIYRSSIKNYNDSIKRGYYNFYEYDLNDDYFIYYANVPVVLKKIETLPKNIQKDFETKKSELEDQFTFFEGKN</sequence>
<dbReference type="STRING" id="643867.Ftrac_2207"/>
<reference evidence="1 2" key="1">
    <citation type="journal article" date="2011" name="Stand. Genomic Sci.">
        <title>Complete genome sequence of Marivirga tractuosa type strain (H-43).</title>
        <authorList>
            <person name="Pagani I."/>
            <person name="Chertkov O."/>
            <person name="Lapidus A."/>
            <person name="Lucas S."/>
            <person name="Del Rio T.G."/>
            <person name="Tice H."/>
            <person name="Copeland A."/>
            <person name="Cheng J.F."/>
            <person name="Nolan M."/>
            <person name="Saunders E."/>
            <person name="Pitluck S."/>
            <person name="Held B."/>
            <person name="Goodwin L."/>
            <person name="Liolios K."/>
            <person name="Ovchinikova G."/>
            <person name="Ivanova N."/>
            <person name="Mavromatis K."/>
            <person name="Pati A."/>
            <person name="Chen A."/>
            <person name="Palaniappan K."/>
            <person name="Land M."/>
            <person name="Hauser L."/>
            <person name="Jeffries C.D."/>
            <person name="Detter J.C."/>
            <person name="Han C."/>
            <person name="Tapia R."/>
            <person name="Ngatchou-Djao O.D."/>
            <person name="Rohde M."/>
            <person name="Goker M."/>
            <person name="Spring S."/>
            <person name="Sikorski J."/>
            <person name="Woyke T."/>
            <person name="Bristow J."/>
            <person name="Eisen J.A."/>
            <person name="Markowitz V."/>
            <person name="Hugenholtz P."/>
            <person name="Klenk H.P."/>
            <person name="Kyrpides N.C."/>
        </authorList>
    </citation>
    <scope>NUCLEOTIDE SEQUENCE [LARGE SCALE GENOMIC DNA]</scope>
    <source>
        <strain evidence="2">ATCC 23168 / DSM 4126 / NBRC 15989 / NCIMB 1408 / VKM B-1430 / H-43</strain>
    </source>
</reference>
<proteinExistence type="predicted"/>
<dbReference type="AlphaFoldDB" id="E4TVU0"/>
<keyword evidence="2" id="KW-1185">Reference proteome</keyword>